<accession>A0A7J3X8N1</accession>
<comment type="caution">
    <text evidence="2">The sequence shown here is derived from an EMBL/GenBank/DDBJ whole genome shotgun (WGS) entry which is preliminary data.</text>
</comment>
<dbReference type="InterPro" id="IPR038765">
    <property type="entry name" value="Papain-like_cys_pep_sf"/>
</dbReference>
<dbReference type="EMBL" id="DRZM01000210">
    <property type="protein sequence ID" value="HHP05522.1"/>
    <property type="molecule type" value="Genomic_DNA"/>
</dbReference>
<dbReference type="InterPro" id="IPR002931">
    <property type="entry name" value="Transglutaminase-like"/>
</dbReference>
<dbReference type="SUPFAM" id="SSF54001">
    <property type="entry name" value="Cysteine proteinases"/>
    <property type="match status" value="1"/>
</dbReference>
<gene>
    <name evidence="2" type="ORF">ENM88_07250</name>
</gene>
<sequence length="355" mass="39311">MGRSLRVCMLVLVATLVAPLLHKTYHIEVEYVVMGEGVVGAEVFSRHFLLAPTVELVQKRVYAQMYVNGVPLGFSIRRDSEGNEYADPGPIFFSGVANITLVQSVEVAAPPFRSRWVFRRGIAWEEVRKEAYPGGFWRCNSSSKSFEDLVALSNELRRPGDTVDQYIENVVQWTLERFSYSVREEGGVTCPTRFVEHMTGSCGDVHAFVAALLKLQGVDTSLIYAYVASPEARQSIASSTTSFTLEGAYPHIFALVNISGILLPIDLTASVGNSPHDKVSRASVNELDNIIILYRVSEGDPNDYLLVYAPPGAREARLSVRVLADSWEEAKRYMMLAAGLAVLLLLLRERRATSA</sequence>
<proteinExistence type="predicted"/>
<dbReference type="AlphaFoldDB" id="A0A7J3X8N1"/>
<protein>
    <recommendedName>
        <fullName evidence="1">Transglutaminase-like domain-containing protein</fullName>
    </recommendedName>
</protein>
<reference evidence="2" key="1">
    <citation type="journal article" date="2020" name="mSystems">
        <title>Genome- and Community-Level Interaction Insights into Carbon Utilization and Element Cycling Functions of Hydrothermarchaeota in Hydrothermal Sediment.</title>
        <authorList>
            <person name="Zhou Z."/>
            <person name="Liu Y."/>
            <person name="Xu W."/>
            <person name="Pan J."/>
            <person name="Luo Z.H."/>
            <person name="Li M."/>
        </authorList>
    </citation>
    <scope>NUCLEOTIDE SEQUENCE [LARGE SCALE GENOMIC DNA]</scope>
    <source>
        <strain evidence="2">SpSt-1125</strain>
    </source>
</reference>
<organism evidence="2">
    <name type="scientific">Thermofilum pendens</name>
    <dbReference type="NCBI Taxonomy" id="2269"/>
    <lineage>
        <taxon>Archaea</taxon>
        <taxon>Thermoproteota</taxon>
        <taxon>Thermoprotei</taxon>
        <taxon>Thermofilales</taxon>
        <taxon>Thermofilaceae</taxon>
        <taxon>Thermofilum</taxon>
    </lineage>
</organism>
<feature type="domain" description="Transglutaminase-like" evidence="1">
    <location>
        <begin position="152"/>
        <end position="238"/>
    </location>
</feature>
<name>A0A7J3X8N1_THEPE</name>
<dbReference type="Pfam" id="PF01841">
    <property type="entry name" value="Transglut_core"/>
    <property type="match status" value="1"/>
</dbReference>
<evidence type="ECO:0000259" key="1">
    <source>
        <dbReference type="Pfam" id="PF01841"/>
    </source>
</evidence>
<evidence type="ECO:0000313" key="2">
    <source>
        <dbReference type="EMBL" id="HHP05522.1"/>
    </source>
</evidence>